<accession>A0A2S4WIH7</accession>
<dbReference type="VEuPathDB" id="FungiDB:PSHT_02386"/>
<gene>
    <name evidence="1" type="ORF">PSHT_02386</name>
</gene>
<proteinExistence type="predicted"/>
<protein>
    <submittedName>
        <fullName evidence="1">Uncharacterized protein</fullName>
    </submittedName>
</protein>
<dbReference type="Proteomes" id="UP000238274">
    <property type="component" value="Unassembled WGS sequence"/>
</dbReference>
<comment type="caution">
    <text evidence="1">The sequence shown here is derived from an EMBL/GenBank/DDBJ whole genome shotgun (WGS) entry which is preliminary data.</text>
</comment>
<name>A0A2S4WIH7_9BASI</name>
<evidence type="ECO:0000313" key="2">
    <source>
        <dbReference type="Proteomes" id="UP000238274"/>
    </source>
</evidence>
<keyword evidence="2" id="KW-1185">Reference proteome</keyword>
<reference evidence="2" key="2">
    <citation type="journal article" date="2018" name="BMC Genomics">
        <title>Genomic insights into host adaptation between the wheat stripe rust pathogen (Puccinia striiformis f. sp. tritici) and the barley stripe rust pathogen (Puccinia striiformis f. sp. hordei).</title>
        <authorList>
            <person name="Xia C."/>
            <person name="Wang M."/>
            <person name="Yin C."/>
            <person name="Cornejo O.E."/>
            <person name="Hulbert S.H."/>
            <person name="Chen X."/>
        </authorList>
    </citation>
    <scope>NUCLEOTIDE SEQUENCE [LARGE SCALE GENOMIC DNA]</scope>
    <source>
        <strain evidence="2">93TX-2</strain>
    </source>
</reference>
<reference evidence="2" key="3">
    <citation type="journal article" date="2018" name="Mol. Plant Microbe Interact.">
        <title>Genome sequence resources for the wheat stripe rust pathogen (Puccinia striiformis f. sp. tritici) and the barley stripe rust pathogen (Puccinia striiformis f. sp. hordei).</title>
        <authorList>
            <person name="Xia C."/>
            <person name="Wang M."/>
            <person name="Yin C."/>
            <person name="Cornejo O.E."/>
            <person name="Hulbert S.H."/>
            <person name="Chen X."/>
        </authorList>
    </citation>
    <scope>NUCLEOTIDE SEQUENCE [LARGE SCALE GENOMIC DNA]</scope>
    <source>
        <strain evidence="2">93TX-2</strain>
    </source>
</reference>
<dbReference type="EMBL" id="PKSM01000020">
    <property type="protein sequence ID" value="POW21497.1"/>
    <property type="molecule type" value="Genomic_DNA"/>
</dbReference>
<organism evidence="1 2">
    <name type="scientific">Puccinia striiformis</name>
    <dbReference type="NCBI Taxonomy" id="27350"/>
    <lineage>
        <taxon>Eukaryota</taxon>
        <taxon>Fungi</taxon>
        <taxon>Dikarya</taxon>
        <taxon>Basidiomycota</taxon>
        <taxon>Pucciniomycotina</taxon>
        <taxon>Pucciniomycetes</taxon>
        <taxon>Pucciniales</taxon>
        <taxon>Pucciniaceae</taxon>
        <taxon>Puccinia</taxon>
    </lineage>
</organism>
<reference evidence="1 2" key="1">
    <citation type="submission" date="2017-12" db="EMBL/GenBank/DDBJ databases">
        <title>Gene loss provides genomic basis for host adaptation in cereal stripe rust fungi.</title>
        <authorList>
            <person name="Xia C."/>
        </authorList>
    </citation>
    <scope>NUCLEOTIDE SEQUENCE [LARGE SCALE GENOMIC DNA]</scope>
    <source>
        <strain evidence="1 2">93TX-2</strain>
    </source>
</reference>
<evidence type="ECO:0000313" key="1">
    <source>
        <dbReference type="EMBL" id="POW21497.1"/>
    </source>
</evidence>
<dbReference type="AlphaFoldDB" id="A0A2S4WIH7"/>
<sequence>MKEGIKVLKNMGLMLLGHDFNIPEEIFRLITELNSRDLHGSVKKFITEHNHLCSCLALGFKPKHLKFQYGKDKRYKYRRG</sequence>